<sequence length="166" mass="17408">MTLPSIDALAAQSARLKRVFGWLFGIGAFLLFSEVLYIPLKGIVQAVGTPDLGSASERLVLLAIECLPALALLAALWTARHLFKTYAEGAILSAEGGRLLGRMGDWLVASGILAVLVGPANTKMDALTGSYATVQVALICVGVAIRLVGRVQGLAAQIKADHEQIV</sequence>
<protein>
    <recommendedName>
        <fullName evidence="4">DUF2975 domain-containing protein</fullName>
    </recommendedName>
</protein>
<organism evidence="2 3">
    <name type="scientific">Sphingomonas psychrolutea</name>
    <dbReference type="NCBI Taxonomy" id="1259676"/>
    <lineage>
        <taxon>Bacteria</taxon>
        <taxon>Pseudomonadati</taxon>
        <taxon>Pseudomonadota</taxon>
        <taxon>Alphaproteobacteria</taxon>
        <taxon>Sphingomonadales</taxon>
        <taxon>Sphingomonadaceae</taxon>
        <taxon>Sphingomonas</taxon>
    </lineage>
</organism>
<evidence type="ECO:0000256" key="1">
    <source>
        <dbReference type="SAM" id="Phobius"/>
    </source>
</evidence>
<feature type="transmembrane region" description="Helical" evidence="1">
    <location>
        <begin position="99"/>
        <end position="118"/>
    </location>
</feature>
<gene>
    <name evidence="2" type="ORF">GCM10011395_30100</name>
</gene>
<feature type="transmembrane region" description="Helical" evidence="1">
    <location>
        <begin position="130"/>
        <end position="149"/>
    </location>
</feature>
<reference evidence="3" key="1">
    <citation type="journal article" date="2019" name="Int. J. Syst. Evol. Microbiol.">
        <title>The Global Catalogue of Microorganisms (GCM) 10K type strain sequencing project: providing services to taxonomists for standard genome sequencing and annotation.</title>
        <authorList>
            <consortium name="The Broad Institute Genomics Platform"/>
            <consortium name="The Broad Institute Genome Sequencing Center for Infectious Disease"/>
            <person name="Wu L."/>
            <person name="Ma J."/>
        </authorList>
    </citation>
    <scope>NUCLEOTIDE SEQUENCE [LARGE SCALE GENOMIC DNA]</scope>
    <source>
        <strain evidence="3">CGMCC 1.10106</strain>
    </source>
</reference>
<evidence type="ECO:0000313" key="2">
    <source>
        <dbReference type="EMBL" id="GGA57733.1"/>
    </source>
</evidence>
<comment type="caution">
    <text evidence="2">The sequence shown here is derived from an EMBL/GenBank/DDBJ whole genome shotgun (WGS) entry which is preliminary data.</text>
</comment>
<keyword evidence="1" id="KW-0472">Membrane</keyword>
<feature type="transmembrane region" description="Helical" evidence="1">
    <location>
        <begin position="59"/>
        <end position="79"/>
    </location>
</feature>
<proteinExistence type="predicted"/>
<feature type="transmembrane region" description="Helical" evidence="1">
    <location>
        <begin position="20"/>
        <end position="39"/>
    </location>
</feature>
<keyword evidence="1" id="KW-1133">Transmembrane helix</keyword>
<dbReference type="EMBL" id="BMDW01000022">
    <property type="protein sequence ID" value="GGA57733.1"/>
    <property type="molecule type" value="Genomic_DNA"/>
</dbReference>
<name>A0ABQ1H524_9SPHN</name>
<dbReference type="Proteomes" id="UP000618591">
    <property type="component" value="Unassembled WGS sequence"/>
</dbReference>
<evidence type="ECO:0000313" key="3">
    <source>
        <dbReference type="Proteomes" id="UP000618591"/>
    </source>
</evidence>
<evidence type="ECO:0008006" key="4">
    <source>
        <dbReference type="Google" id="ProtNLM"/>
    </source>
</evidence>
<keyword evidence="3" id="KW-1185">Reference proteome</keyword>
<keyword evidence="1" id="KW-0812">Transmembrane</keyword>
<accession>A0ABQ1H524</accession>
<dbReference type="RefSeq" id="WP_188448938.1">
    <property type="nucleotide sequence ID" value="NZ_BMDW01000022.1"/>
</dbReference>